<comment type="caution">
    <text evidence="1">The sequence shown here is derived from an EMBL/GenBank/DDBJ whole genome shotgun (WGS) entry which is preliminary data.</text>
</comment>
<dbReference type="EMBL" id="PDOF01000001">
    <property type="protein sequence ID" value="PYZ97345.1"/>
    <property type="molecule type" value="Genomic_DNA"/>
</dbReference>
<accession>A0A2W0HIP1</accession>
<evidence type="ECO:0000313" key="2">
    <source>
        <dbReference type="Proteomes" id="UP000248066"/>
    </source>
</evidence>
<evidence type="ECO:0000313" key="1">
    <source>
        <dbReference type="EMBL" id="PYZ97345.1"/>
    </source>
</evidence>
<keyword evidence="2" id="KW-1185">Reference proteome</keyword>
<reference evidence="1 2" key="1">
    <citation type="submission" date="2017-10" db="EMBL/GenBank/DDBJ databases">
        <title>Bacillus sp. nov., a halophilic bacterium isolated from a Yangshapao Lake.</title>
        <authorList>
            <person name="Wang H."/>
        </authorList>
    </citation>
    <scope>NUCLEOTIDE SEQUENCE [LARGE SCALE GENOMIC DNA]</scope>
    <source>
        <strain evidence="1 2">YSP-3</strain>
    </source>
</reference>
<name>A0A2W0HIP1_9BACI</name>
<dbReference type="Proteomes" id="UP000248066">
    <property type="component" value="Unassembled WGS sequence"/>
</dbReference>
<sequence>MLDFFMPHSLITVLYHFLNNAKRLQHHLQRMFLWSPHFENEVFLLTGHVQKSKRSVTFLKK</sequence>
<protein>
    <submittedName>
        <fullName evidence="1">Uncharacterized protein</fullName>
    </submittedName>
</protein>
<organism evidence="1 2">
    <name type="scientific">Alteribacter lacisalsi</name>
    <dbReference type="NCBI Taxonomy" id="2045244"/>
    <lineage>
        <taxon>Bacteria</taxon>
        <taxon>Bacillati</taxon>
        <taxon>Bacillota</taxon>
        <taxon>Bacilli</taxon>
        <taxon>Bacillales</taxon>
        <taxon>Bacillaceae</taxon>
        <taxon>Alteribacter</taxon>
    </lineage>
</organism>
<proteinExistence type="predicted"/>
<dbReference type="AlphaFoldDB" id="A0A2W0HIP1"/>
<gene>
    <name evidence="1" type="ORF">CR205_01710</name>
</gene>